<organism evidence="1 2">
    <name type="scientific">Gardnerella vaginalis</name>
    <dbReference type="NCBI Taxonomy" id="2702"/>
    <lineage>
        <taxon>Bacteria</taxon>
        <taxon>Bacillati</taxon>
        <taxon>Actinomycetota</taxon>
        <taxon>Actinomycetes</taxon>
        <taxon>Bifidobacteriales</taxon>
        <taxon>Bifidobacteriaceae</taxon>
        <taxon>Gardnerella</taxon>
    </lineage>
</organism>
<name>A0A133NZ91_GARVA</name>
<dbReference type="PATRIC" id="fig|2702.100.peg.513"/>
<protein>
    <submittedName>
        <fullName evidence="1">Uncharacterized protein</fullName>
    </submittedName>
</protein>
<dbReference type="RefSeq" id="WP_155639952.1">
    <property type="nucleotide sequence ID" value="NZ_KQ956850.1"/>
</dbReference>
<dbReference type="EMBL" id="LRQB01000030">
    <property type="protein sequence ID" value="KXA21611.1"/>
    <property type="molecule type" value="Genomic_DNA"/>
</dbReference>
<evidence type="ECO:0000313" key="2">
    <source>
        <dbReference type="Proteomes" id="UP000070687"/>
    </source>
</evidence>
<dbReference type="AlphaFoldDB" id="A0A133NZ91"/>
<sequence length="230" mass="26324">MKHTTTLMDNTIPVFLTLDVQERILRIVEKVDITATCARWLKATGESLDTLQMIALRRIMIAWKSEYLKVKNDDELAQMAAGWMHVTAFNALSEYARELTDGARVIQMPETDTAQRMYGIDEQHYDLEELNRIIISELDLPLTANAIEDTLSILTRIGKRYRSKYSAHEWGILVRKVTSYHPDMALIRALKKVCVTAFQSRRIPSTSLEVLHNIVVQPVRHSSAVKKRSA</sequence>
<dbReference type="OrthoDB" id="9994682at2"/>
<accession>A0A133NZ91</accession>
<dbReference type="Proteomes" id="UP000070687">
    <property type="component" value="Unassembled WGS sequence"/>
</dbReference>
<comment type="caution">
    <text evidence="1">The sequence shown here is derived from an EMBL/GenBank/DDBJ whole genome shotgun (WGS) entry which is preliminary data.</text>
</comment>
<reference evidence="1 2" key="1">
    <citation type="submission" date="2016-01" db="EMBL/GenBank/DDBJ databases">
        <authorList>
            <person name="Oliw E.H."/>
        </authorList>
    </citation>
    <scope>NUCLEOTIDE SEQUENCE [LARGE SCALE GENOMIC DNA]</scope>
    <source>
        <strain evidence="1 2">PSS_7772B</strain>
    </source>
</reference>
<gene>
    <name evidence="1" type="ORF">HMPREF3208_00533</name>
</gene>
<evidence type="ECO:0000313" key="1">
    <source>
        <dbReference type="EMBL" id="KXA21611.1"/>
    </source>
</evidence>
<proteinExistence type="predicted"/>